<keyword evidence="6" id="KW-0458">Lysosome</keyword>
<evidence type="ECO:0000256" key="5">
    <source>
        <dbReference type="ARBA" id="ARBA00023136"/>
    </source>
</evidence>
<name>A0A6J8EQJ7_MYTCO</name>
<evidence type="ECO:0000256" key="2">
    <source>
        <dbReference type="ARBA" id="ARBA00004371"/>
    </source>
</evidence>
<dbReference type="InterPro" id="IPR006571">
    <property type="entry name" value="TLDc_dom"/>
</dbReference>
<evidence type="ECO:0000256" key="4">
    <source>
        <dbReference type="ARBA" id="ARBA00022490"/>
    </source>
</evidence>
<dbReference type="GO" id="GO:0005634">
    <property type="term" value="C:nucleus"/>
    <property type="evidence" value="ECO:0007669"/>
    <property type="project" value="TreeGrafter"/>
</dbReference>
<protein>
    <recommendedName>
        <fullName evidence="7">MTOR-associated protein MEAK7</fullName>
    </recommendedName>
    <alternativeName>
        <fullName evidence="9">TBC/LysM-associated domain-containing protein 1</fullName>
    </alternativeName>
    <alternativeName>
        <fullName evidence="8">TLD domain-containing protein 1</fullName>
    </alternativeName>
</protein>
<proteinExistence type="predicted"/>
<evidence type="ECO:0000313" key="12">
    <source>
        <dbReference type="EMBL" id="CAC5422874.1"/>
    </source>
</evidence>
<dbReference type="GO" id="GO:0006979">
    <property type="term" value="P:response to oxidative stress"/>
    <property type="evidence" value="ECO:0007669"/>
    <property type="project" value="TreeGrafter"/>
</dbReference>
<evidence type="ECO:0000256" key="6">
    <source>
        <dbReference type="ARBA" id="ARBA00023228"/>
    </source>
</evidence>
<dbReference type="PANTHER" id="PTHR23354:SF131">
    <property type="entry name" value="MTOR-ASSOCIATED PROTEIN MEAK7"/>
    <property type="match status" value="1"/>
</dbReference>
<evidence type="ECO:0000259" key="11">
    <source>
        <dbReference type="PROSITE" id="PS51886"/>
    </source>
</evidence>
<evidence type="ECO:0000256" key="10">
    <source>
        <dbReference type="SAM" id="MobiDB-lite"/>
    </source>
</evidence>
<dbReference type="SMART" id="SM00584">
    <property type="entry name" value="TLDc"/>
    <property type="match status" value="1"/>
</dbReference>
<organism evidence="12 13">
    <name type="scientific">Mytilus coruscus</name>
    <name type="common">Sea mussel</name>
    <dbReference type="NCBI Taxonomy" id="42192"/>
    <lineage>
        <taxon>Eukaryota</taxon>
        <taxon>Metazoa</taxon>
        <taxon>Spiralia</taxon>
        <taxon>Lophotrochozoa</taxon>
        <taxon>Mollusca</taxon>
        <taxon>Bivalvia</taxon>
        <taxon>Autobranchia</taxon>
        <taxon>Pteriomorphia</taxon>
        <taxon>Mytilida</taxon>
        <taxon>Mytiloidea</taxon>
        <taxon>Mytilidae</taxon>
        <taxon>Mytilinae</taxon>
        <taxon>Mytilus</taxon>
    </lineage>
</organism>
<accession>A0A6J8EQJ7</accession>
<keyword evidence="5" id="KW-0472">Membrane</keyword>
<reference evidence="12 13" key="1">
    <citation type="submission" date="2020-06" db="EMBL/GenBank/DDBJ databases">
        <authorList>
            <person name="Li R."/>
            <person name="Bekaert M."/>
        </authorList>
    </citation>
    <scope>NUCLEOTIDE SEQUENCE [LARGE SCALE GENOMIC DNA]</scope>
    <source>
        <strain evidence="13">wild</strain>
    </source>
</reference>
<dbReference type="PANTHER" id="PTHR23354">
    <property type="entry name" value="NUCLEOLAR PROTEIN 7/ESTROGEN RECEPTOR COACTIVATOR-RELATED"/>
    <property type="match status" value="1"/>
</dbReference>
<sequence length="463" mass="52995">MGGGESKAEKRIFNETEQSYVKKHYDLLVSQKPLRFIPATLTNRIFEHLKHSHKEKVKGHGAFSHSSFEVFLESTARGTVTDKSNILFHLSSPKDDTVNALNLYQTVYEFVVGFKDIIKDLPQWKYWQTTDYKEKDTERFVLSLFFELYTKGISKKLAVPMLCVPKDTSYTVIDIEEWLTKTSMMIWILDVVFINIFCLDEENSRKDVLHSSVHIPVITNSKTLPISTILDRNALVYLNNYNLPKHLTSEWRLLFCNSLYGDSFSQLVGHIVNKGPSIIIVKDKDGYIFGGYSSQGWELGPKFYGSADCFLFTIAPQYGVYTATGYNDNFMYLNQGQETLPNGLGMGGQFNYFGFWIDHSFNHGHSKAGPRCTTYGSPQLSKSPEFTVEMVEVWGVGPEPKSEDSDDEDKDKKQKSVLQDTESKAMLEILGKHQYSEGFKEREEDEIMSEEMKKKMNAIPKML</sequence>
<dbReference type="AlphaFoldDB" id="A0A6J8EQJ7"/>
<feature type="region of interest" description="Disordered" evidence="10">
    <location>
        <begin position="435"/>
        <end position="463"/>
    </location>
</feature>
<feature type="domain" description="TLDc" evidence="11">
    <location>
        <begin position="228"/>
        <end position="397"/>
    </location>
</feature>
<evidence type="ECO:0000256" key="7">
    <source>
        <dbReference type="ARBA" id="ARBA00039594"/>
    </source>
</evidence>
<evidence type="ECO:0000256" key="9">
    <source>
        <dbReference type="ARBA" id="ARBA00042134"/>
    </source>
</evidence>
<dbReference type="EMBL" id="CACVKT020009702">
    <property type="protein sequence ID" value="CAC5422874.1"/>
    <property type="molecule type" value="Genomic_DNA"/>
</dbReference>
<dbReference type="PROSITE" id="PS51886">
    <property type="entry name" value="TLDC"/>
    <property type="match status" value="1"/>
</dbReference>
<dbReference type="Proteomes" id="UP000507470">
    <property type="component" value="Unassembled WGS sequence"/>
</dbReference>
<keyword evidence="4" id="KW-0963">Cytoplasm</keyword>
<evidence type="ECO:0000256" key="3">
    <source>
        <dbReference type="ARBA" id="ARBA00004496"/>
    </source>
</evidence>
<keyword evidence="13" id="KW-1185">Reference proteome</keyword>
<dbReference type="OrthoDB" id="289228at2759"/>
<dbReference type="GO" id="GO:0005764">
    <property type="term" value="C:lysosome"/>
    <property type="evidence" value="ECO:0007669"/>
    <property type="project" value="UniProtKB-SubCell"/>
</dbReference>
<evidence type="ECO:0000313" key="13">
    <source>
        <dbReference type="Proteomes" id="UP000507470"/>
    </source>
</evidence>
<evidence type="ECO:0000256" key="1">
    <source>
        <dbReference type="ARBA" id="ARBA00004370"/>
    </source>
</evidence>
<dbReference type="Pfam" id="PF07534">
    <property type="entry name" value="TLD"/>
    <property type="match status" value="1"/>
</dbReference>
<comment type="subcellular location">
    <subcellularLocation>
        <location evidence="3">Cytoplasm</location>
    </subcellularLocation>
    <subcellularLocation>
        <location evidence="2">Lysosome</location>
    </subcellularLocation>
    <subcellularLocation>
        <location evidence="1">Membrane</location>
    </subcellularLocation>
</comment>
<evidence type="ECO:0000256" key="8">
    <source>
        <dbReference type="ARBA" id="ARBA00041780"/>
    </source>
</evidence>
<dbReference type="GO" id="GO:0016020">
    <property type="term" value="C:membrane"/>
    <property type="evidence" value="ECO:0007669"/>
    <property type="project" value="UniProtKB-SubCell"/>
</dbReference>
<gene>
    <name evidence="12" type="ORF">MCOR_54895</name>
</gene>
<feature type="region of interest" description="Disordered" evidence="10">
    <location>
        <begin position="396"/>
        <end position="423"/>
    </location>
</feature>